<sequence length="128" mass="14917">MDHELNIGDSVTGFYKTGQYIGIITDVRPRHYLVKTLAVLKHPEQGDLHNPHEIDVPLFHERKALSKGEQANMLKQQVRRYEATIPTYEDSLRKAIKKKIESLQKDETAWAQQSIKNLKQLQSEYFNK</sequence>
<dbReference type="RefSeq" id="WP_069715988.1">
    <property type="nucleotide sequence ID" value="NZ_MJEH01000006.1"/>
</dbReference>
<dbReference type="Gene3D" id="2.30.30.430">
    <property type="entry name" value="Kinase associated protein B domain"/>
    <property type="match status" value="1"/>
</dbReference>
<reference evidence="1 2" key="1">
    <citation type="submission" date="2016-08" db="EMBL/GenBank/DDBJ databases">
        <title>Genome of Bacillus solimangrovi GH2-4.</title>
        <authorList>
            <person name="Lim S."/>
            <person name="Kim B.-C."/>
        </authorList>
    </citation>
    <scope>NUCLEOTIDE SEQUENCE [LARGE SCALE GENOMIC DNA]</scope>
    <source>
        <strain evidence="1 2">GH2-4</strain>
    </source>
</reference>
<dbReference type="InterPro" id="IPR014916">
    <property type="entry name" value="KapB"/>
</dbReference>
<dbReference type="EMBL" id="MJEH01000006">
    <property type="protein sequence ID" value="OEH94020.1"/>
    <property type="molecule type" value="Genomic_DNA"/>
</dbReference>
<dbReference type="InterPro" id="IPR038080">
    <property type="entry name" value="KapB_sf"/>
</dbReference>
<accession>A0A1E5LIV9</accession>
<comment type="caution">
    <text evidence="1">The sequence shown here is derived from an EMBL/GenBank/DDBJ whole genome shotgun (WGS) entry which is preliminary data.</text>
</comment>
<gene>
    <name evidence="1" type="ORF">BFG57_10260</name>
</gene>
<dbReference type="Pfam" id="PF08810">
    <property type="entry name" value="KapB"/>
    <property type="match status" value="1"/>
</dbReference>
<dbReference type="Proteomes" id="UP000095209">
    <property type="component" value="Unassembled WGS sequence"/>
</dbReference>
<name>A0A1E5LIV9_9BACI</name>
<organism evidence="1 2">
    <name type="scientific">Bacillus solimangrovi</name>
    <dbReference type="NCBI Taxonomy" id="1305675"/>
    <lineage>
        <taxon>Bacteria</taxon>
        <taxon>Bacillati</taxon>
        <taxon>Bacillota</taxon>
        <taxon>Bacilli</taxon>
        <taxon>Bacillales</taxon>
        <taxon>Bacillaceae</taxon>
        <taxon>Bacillus</taxon>
    </lineage>
</organism>
<dbReference type="SUPFAM" id="SSF141251">
    <property type="entry name" value="Kinase-associated protein B-like"/>
    <property type="match status" value="1"/>
</dbReference>
<proteinExistence type="predicted"/>
<dbReference type="SMART" id="SM01298">
    <property type="entry name" value="KapB"/>
    <property type="match status" value="1"/>
</dbReference>
<evidence type="ECO:0000313" key="1">
    <source>
        <dbReference type="EMBL" id="OEH94020.1"/>
    </source>
</evidence>
<evidence type="ECO:0000313" key="2">
    <source>
        <dbReference type="Proteomes" id="UP000095209"/>
    </source>
</evidence>
<keyword evidence="1" id="KW-0418">Kinase</keyword>
<dbReference type="OrthoDB" id="2407789at2"/>
<keyword evidence="1" id="KW-0808">Transferase</keyword>
<keyword evidence="2" id="KW-1185">Reference proteome</keyword>
<dbReference type="AlphaFoldDB" id="A0A1E5LIV9"/>
<dbReference type="GO" id="GO:0016301">
    <property type="term" value="F:kinase activity"/>
    <property type="evidence" value="ECO:0007669"/>
    <property type="project" value="UniProtKB-KW"/>
</dbReference>
<dbReference type="STRING" id="1305675.BFG57_10260"/>
<protein>
    <submittedName>
        <fullName evidence="1">Kinase</fullName>
    </submittedName>
</protein>